<sequence length="65" mass="7478">MDYFSTHFLNIALIVLFSPSTFRILQQKTLPSRYKESPASPSFIFSESAKKTAIQRSFILENVSF</sequence>
<name>G9XJC4_DESHA</name>
<dbReference type="AlphaFoldDB" id="G9XJC4"/>
<organism evidence="1 2">
    <name type="scientific">Desulfitobacterium hafniense DP7</name>
    <dbReference type="NCBI Taxonomy" id="537010"/>
    <lineage>
        <taxon>Bacteria</taxon>
        <taxon>Bacillati</taxon>
        <taxon>Bacillota</taxon>
        <taxon>Clostridia</taxon>
        <taxon>Eubacteriales</taxon>
        <taxon>Desulfitobacteriaceae</taxon>
        <taxon>Desulfitobacterium</taxon>
    </lineage>
</organism>
<protein>
    <submittedName>
        <fullName evidence="1">Uncharacterized protein</fullName>
    </submittedName>
</protein>
<dbReference type="EMBL" id="AFZX01000026">
    <property type="protein sequence ID" value="EHL08227.1"/>
    <property type="molecule type" value="Genomic_DNA"/>
</dbReference>
<dbReference type="HOGENOM" id="CLU_2842598_0_0_9"/>
<gene>
    <name evidence="1" type="ORF">HMPREF0322_01055</name>
</gene>
<reference evidence="1 2" key="1">
    <citation type="submission" date="2011-08" db="EMBL/GenBank/DDBJ databases">
        <authorList>
            <person name="Weinstock G."/>
            <person name="Sodergren E."/>
            <person name="Clifton S."/>
            <person name="Fulton L."/>
            <person name="Fulton B."/>
            <person name="Courtney L."/>
            <person name="Fronick C."/>
            <person name="Harrison M."/>
            <person name="Strong C."/>
            <person name="Farmer C."/>
            <person name="Delahaunty K."/>
            <person name="Markovic C."/>
            <person name="Hall O."/>
            <person name="Minx P."/>
            <person name="Tomlinson C."/>
            <person name="Mitreva M."/>
            <person name="Hou S."/>
            <person name="Chen J."/>
            <person name="Wollam A."/>
            <person name="Pepin K.H."/>
            <person name="Johnson M."/>
            <person name="Bhonagiri V."/>
            <person name="Zhang X."/>
            <person name="Suruliraj S."/>
            <person name="Warren W."/>
            <person name="Chinwalla A."/>
            <person name="Mardis E.R."/>
            <person name="Wilson R.K."/>
        </authorList>
    </citation>
    <scope>NUCLEOTIDE SEQUENCE [LARGE SCALE GENOMIC DNA]</scope>
    <source>
        <strain evidence="1 2">DP7</strain>
    </source>
</reference>
<accession>G9XJC4</accession>
<dbReference type="Proteomes" id="UP000004416">
    <property type="component" value="Unassembled WGS sequence"/>
</dbReference>
<comment type="caution">
    <text evidence="1">The sequence shown here is derived from an EMBL/GenBank/DDBJ whole genome shotgun (WGS) entry which is preliminary data.</text>
</comment>
<evidence type="ECO:0000313" key="1">
    <source>
        <dbReference type="EMBL" id="EHL08227.1"/>
    </source>
</evidence>
<evidence type="ECO:0000313" key="2">
    <source>
        <dbReference type="Proteomes" id="UP000004416"/>
    </source>
</evidence>
<proteinExistence type="predicted"/>